<gene>
    <name evidence="1" type="ORF">ASPCADRAFT_404019</name>
</gene>
<dbReference type="OMA" id="CAMENTA"/>
<dbReference type="Pfam" id="PF11374">
    <property type="entry name" value="DUF3176"/>
    <property type="match status" value="1"/>
</dbReference>
<dbReference type="STRING" id="602072.A0A1R3RUT4"/>
<accession>A0A1R3RUT4</accession>
<protein>
    <submittedName>
        <fullName evidence="1">Uncharacterized protein</fullName>
    </submittedName>
</protein>
<dbReference type="EMBL" id="KV907496">
    <property type="protein sequence ID" value="OOF98233.1"/>
    <property type="molecule type" value="Genomic_DNA"/>
</dbReference>
<evidence type="ECO:0000313" key="1">
    <source>
        <dbReference type="EMBL" id="OOF98233.1"/>
    </source>
</evidence>
<evidence type="ECO:0000313" key="2">
    <source>
        <dbReference type="Proteomes" id="UP000188318"/>
    </source>
</evidence>
<dbReference type="Proteomes" id="UP000188318">
    <property type="component" value="Unassembled WGS sequence"/>
</dbReference>
<dbReference type="AlphaFoldDB" id="A0A1R3RUT4"/>
<dbReference type="PANTHER" id="PTHR35394:SF5">
    <property type="entry name" value="DUF3176 DOMAIN-CONTAINING PROTEIN"/>
    <property type="match status" value="1"/>
</dbReference>
<dbReference type="PANTHER" id="PTHR35394">
    <property type="entry name" value="DUF3176 DOMAIN-CONTAINING PROTEIN"/>
    <property type="match status" value="1"/>
</dbReference>
<dbReference type="InterPro" id="IPR021514">
    <property type="entry name" value="DUF3176"/>
</dbReference>
<dbReference type="VEuPathDB" id="FungiDB:ASPCADRAFT_404019"/>
<reference evidence="2" key="1">
    <citation type="journal article" date="2017" name="Genome Biol.">
        <title>Comparative genomics reveals high biological diversity and specific adaptations in the industrially and medically important fungal genus Aspergillus.</title>
        <authorList>
            <person name="de Vries R.P."/>
            <person name="Riley R."/>
            <person name="Wiebenga A."/>
            <person name="Aguilar-Osorio G."/>
            <person name="Amillis S."/>
            <person name="Uchima C.A."/>
            <person name="Anderluh G."/>
            <person name="Asadollahi M."/>
            <person name="Askin M."/>
            <person name="Barry K."/>
            <person name="Battaglia E."/>
            <person name="Bayram O."/>
            <person name="Benocci T."/>
            <person name="Braus-Stromeyer S.A."/>
            <person name="Caldana C."/>
            <person name="Canovas D."/>
            <person name="Cerqueira G.C."/>
            <person name="Chen F."/>
            <person name="Chen W."/>
            <person name="Choi C."/>
            <person name="Clum A."/>
            <person name="Dos Santos R.A."/>
            <person name="Damasio A.R."/>
            <person name="Diallinas G."/>
            <person name="Emri T."/>
            <person name="Fekete E."/>
            <person name="Flipphi M."/>
            <person name="Freyberg S."/>
            <person name="Gallo A."/>
            <person name="Gournas C."/>
            <person name="Habgood R."/>
            <person name="Hainaut M."/>
            <person name="Harispe M.L."/>
            <person name="Henrissat B."/>
            <person name="Hilden K.S."/>
            <person name="Hope R."/>
            <person name="Hossain A."/>
            <person name="Karabika E."/>
            <person name="Karaffa L."/>
            <person name="Karanyi Z."/>
            <person name="Krasevec N."/>
            <person name="Kuo A."/>
            <person name="Kusch H."/>
            <person name="LaButti K."/>
            <person name="Lagendijk E.L."/>
            <person name="Lapidus A."/>
            <person name="Levasseur A."/>
            <person name="Lindquist E."/>
            <person name="Lipzen A."/>
            <person name="Logrieco A.F."/>
            <person name="MacCabe A."/>
            <person name="Maekelae M.R."/>
            <person name="Malavazi I."/>
            <person name="Melin P."/>
            <person name="Meyer V."/>
            <person name="Mielnichuk N."/>
            <person name="Miskei M."/>
            <person name="Molnar A.P."/>
            <person name="Mule G."/>
            <person name="Ngan C.Y."/>
            <person name="Orejas M."/>
            <person name="Orosz E."/>
            <person name="Ouedraogo J.P."/>
            <person name="Overkamp K.M."/>
            <person name="Park H.-S."/>
            <person name="Perrone G."/>
            <person name="Piumi F."/>
            <person name="Punt P.J."/>
            <person name="Ram A.F."/>
            <person name="Ramon A."/>
            <person name="Rauscher S."/>
            <person name="Record E."/>
            <person name="Riano-Pachon D.M."/>
            <person name="Robert V."/>
            <person name="Roehrig J."/>
            <person name="Ruller R."/>
            <person name="Salamov A."/>
            <person name="Salih N.S."/>
            <person name="Samson R.A."/>
            <person name="Sandor E."/>
            <person name="Sanguinetti M."/>
            <person name="Schuetze T."/>
            <person name="Sepcic K."/>
            <person name="Shelest E."/>
            <person name="Sherlock G."/>
            <person name="Sophianopoulou V."/>
            <person name="Squina F.M."/>
            <person name="Sun H."/>
            <person name="Susca A."/>
            <person name="Todd R.B."/>
            <person name="Tsang A."/>
            <person name="Unkles S.E."/>
            <person name="van de Wiele N."/>
            <person name="van Rossen-Uffink D."/>
            <person name="Oliveira J.V."/>
            <person name="Vesth T.C."/>
            <person name="Visser J."/>
            <person name="Yu J.-H."/>
            <person name="Zhou M."/>
            <person name="Andersen M.R."/>
            <person name="Archer D.B."/>
            <person name="Baker S.E."/>
            <person name="Benoit I."/>
            <person name="Brakhage A.A."/>
            <person name="Braus G.H."/>
            <person name="Fischer R."/>
            <person name="Frisvad J.C."/>
            <person name="Goldman G.H."/>
            <person name="Houbraken J."/>
            <person name="Oakley B."/>
            <person name="Pocsi I."/>
            <person name="Scazzocchio C."/>
            <person name="Seiboth B."/>
            <person name="vanKuyk P.A."/>
            <person name="Wortman J."/>
            <person name="Dyer P.S."/>
            <person name="Grigoriev I.V."/>
        </authorList>
    </citation>
    <scope>NUCLEOTIDE SEQUENCE [LARGE SCALE GENOMIC DNA]</scope>
    <source>
        <strain evidence="2">ITEM 5010</strain>
    </source>
</reference>
<organism evidence="1 2">
    <name type="scientific">Aspergillus carbonarius (strain ITEM 5010)</name>
    <dbReference type="NCBI Taxonomy" id="602072"/>
    <lineage>
        <taxon>Eukaryota</taxon>
        <taxon>Fungi</taxon>
        <taxon>Dikarya</taxon>
        <taxon>Ascomycota</taxon>
        <taxon>Pezizomycotina</taxon>
        <taxon>Eurotiomycetes</taxon>
        <taxon>Eurotiomycetidae</taxon>
        <taxon>Eurotiales</taxon>
        <taxon>Aspergillaceae</taxon>
        <taxon>Aspergillus</taxon>
        <taxon>Aspergillus subgen. Circumdati</taxon>
    </lineage>
</organism>
<sequence>MARNSPHGGCIIFSVSQGLPQLKWVWFAERTRPLSDLTTFDKASRGFYGNVELLWMMRVRHFAAFDGLAVLLALGFDPFIQNLVHYYPTDVEDASQVAFLAKNSHFYSRGPRIAGYGYYYVDATVKANVYNLLFSSDQSKSWRVPQYTCFSGNCTWDPTALLAMRAYCSNVSTHLKSQCEKRNFTNIVCIQYLNCTVSLPLNGTMVWYSTDQKTQAIAMKVETNTYTGFTPLVYTNSTFPVIQFLIASEANTVPAAEVASAVLKNRTYVATECTLQPIVRSVQASVNGSVYQETILAESIQAGPSNGTLPYSLAPSWNDTLGMQSIRLRCAMENTADAITKSFRDQAFQHTSPNVSVGRTMVSVTKVQIYW</sequence>
<proteinExistence type="predicted"/>
<dbReference type="OrthoDB" id="5242705at2759"/>
<keyword evidence="2" id="KW-1185">Reference proteome</keyword>
<name>A0A1R3RUT4_ASPC5</name>